<gene>
    <name evidence="2" type="ORF">RMAR1173_LOCUS18659</name>
</gene>
<dbReference type="Gene3D" id="1.20.90.10">
    <property type="entry name" value="Phospholipase A2 domain"/>
    <property type="match status" value="1"/>
</dbReference>
<feature type="region of interest" description="Disordered" evidence="1">
    <location>
        <begin position="309"/>
        <end position="376"/>
    </location>
</feature>
<feature type="region of interest" description="Disordered" evidence="1">
    <location>
        <begin position="223"/>
        <end position="264"/>
    </location>
</feature>
<evidence type="ECO:0000256" key="1">
    <source>
        <dbReference type="SAM" id="MobiDB-lite"/>
    </source>
</evidence>
<dbReference type="InterPro" id="IPR036444">
    <property type="entry name" value="PLipase_A2_dom_sf"/>
</dbReference>
<protein>
    <submittedName>
        <fullName evidence="2">Uncharacterized protein</fullName>
    </submittedName>
</protein>
<evidence type="ECO:0000313" key="2">
    <source>
        <dbReference type="EMBL" id="CAD9707668.1"/>
    </source>
</evidence>
<proteinExistence type="predicted"/>
<dbReference type="SUPFAM" id="SSF48619">
    <property type="entry name" value="Phospholipase A2, PLA2"/>
    <property type="match status" value="1"/>
</dbReference>
<dbReference type="GO" id="GO:0004623">
    <property type="term" value="F:phospholipase A2 activity"/>
    <property type="evidence" value="ECO:0007669"/>
    <property type="project" value="InterPro"/>
</dbReference>
<dbReference type="EMBL" id="HBHJ01028203">
    <property type="protein sequence ID" value="CAD9707668.1"/>
    <property type="molecule type" value="Transcribed_RNA"/>
</dbReference>
<sequence length="376" mass="41854">MPLGLPWGLGSHLPPPPPLPRLPSVEGLAEVGRLGAMATMRMTRLRPLVLVVWTFILAAADDHAVRNTLLHYGHYCGPGPQLLEGCQPPLEPVDHVDAICMRHDCNWCHCFSKAGPMKRGKPHPLVLSTRFLTLPAPIYRLLFDEPFRECIRLADQRMLEDMDVLIEKDRLPEWWDKWTRNKFHTYLLAFRKSVARDDRMSDADLRRRAKIMTAEEIAESRARLDTRLRQEREQSSPLQIPVKPSSDRWGSSTSTEDGTPPIRRVQMARPDLYGLENVTSALVNVTTRSMARPTRRGQGWLARRKTLVPATTPTAGEGPTSQASPSDPLPSLVLDKSMLPGTAVDDTGDGQRRTVGGNSANLSFHSSAATTTAAEV</sequence>
<feature type="compositionally biased region" description="Low complexity" evidence="1">
    <location>
        <begin position="309"/>
        <end position="320"/>
    </location>
</feature>
<reference evidence="2" key="1">
    <citation type="submission" date="2021-01" db="EMBL/GenBank/DDBJ databases">
        <authorList>
            <person name="Corre E."/>
            <person name="Pelletier E."/>
            <person name="Niang G."/>
            <person name="Scheremetjew M."/>
            <person name="Finn R."/>
            <person name="Kale V."/>
            <person name="Holt S."/>
            <person name="Cochrane G."/>
            <person name="Meng A."/>
            <person name="Brown T."/>
            <person name="Cohen L."/>
        </authorList>
    </citation>
    <scope>NUCLEOTIDE SEQUENCE</scope>
    <source>
        <strain evidence="2">CCMP1243</strain>
    </source>
</reference>
<feature type="compositionally biased region" description="Polar residues" evidence="1">
    <location>
        <begin position="248"/>
        <end position="257"/>
    </location>
</feature>
<dbReference type="GO" id="GO:0050482">
    <property type="term" value="P:arachidonate secretion"/>
    <property type="evidence" value="ECO:0007669"/>
    <property type="project" value="InterPro"/>
</dbReference>
<organism evidence="2">
    <name type="scientific">Rhizochromulina marina</name>
    <dbReference type="NCBI Taxonomy" id="1034831"/>
    <lineage>
        <taxon>Eukaryota</taxon>
        <taxon>Sar</taxon>
        <taxon>Stramenopiles</taxon>
        <taxon>Ochrophyta</taxon>
        <taxon>Dictyochophyceae</taxon>
        <taxon>Rhizochromulinales</taxon>
        <taxon>Rhizochromulina</taxon>
    </lineage>
</organism>
<feature type="compositionally biased region" description="Polar residues" evidence="1">
    <location>
        <begin position="356"/>
        <end position="367"/>
    </location>
</feature>
<name>A0A7S2WV72_9STRA</name>
<feature type="compositionally biased region" description="Basic and acidic residues" evidence="1">
    <location>
        <begin position="223"/>
        <end position="234"/>
    </location>
</feature>
<dbReference type="CDD" id="cd00618">
    <property type="entry name" value="PLA2_like"/>
    <property type="match status" value="1"/>
</dbReference>
<accession>A0A7S2WV72</accession>
<dbReference type="GO" id="GO:0006644">
    <property type="term" value="P:phospholipid metabolic process"/>
    <property type="evidence" value="ECO:0007669"/>
    <property type="project" value="InterPro"/>
</dbReference>
<dbReference type="AlphaFoldDB" id="A0A7S2WV72"/>